<evidence type="ECO:0000313" key="2">
    <source>
        <dbReference type="EMBL" id="CAE0839277.1"/>
    </source>
</evidence>
<evidence type="ECO:0000256" key="1">
    <source>
        <dbReference type="SAM" id="MobiDB-lite"/>
    </source>
</evidence>
<organism evidence="2">
    <name type="scientific">Eutreptiella gymnastica</name>
    <dbReference type="NCBI Taxonomy" id="73025"/>
    <lineage>
        <taxon>Eukaryota</taxon>
        <taxon>Discoba</taxon>
        <taxon>Euglenozoa</taxon>
        <taxon>Euglenida</taxon>
        <taxon>Spirocuta</taxon>
        <taxon>Euglenophyceae</taxon>
        <taxon>Eutreptiales</taxon>
        <taxon>Eutreptiaceae</taxon>
        <taxon>Eutreptiella</taxon>
    </lineage>
</organism>
<gene>
    <name evidence="2" type="ORF">EGYM00163_LOCUS50649</name>
</gene>
<feature type="compositionally biased region" description="Polar residues" evidence="1">
    <location>
        <begin position="163"/>
        <end position="174"/>
    </location>
</feature>
<dbReference type="SUPFAM" id="SSF47473">
    <property type="entry name" value="EF-hand"/>
    <property type="match status" value="1"/>
</dbReference>
<dbReference type="InterPro" id="IPR011992">
    <property type="entry name" value="EF-hand-dom_pair"/>
</dbReference>
<sequence length="413" mass="45828">MNLKHNKYKAAYVKFEKVLLDDLRFPDDNKSENPQRPKFGKDAPSLNLEGHPRLLNIADLYGATGATQRQDAGRAASAQAAQDAPRRKMEHVKSHPRLPTATSAISRMSSASLCDSVSSISSSEQSPKSGKSVGFDVEADAETESPSVLTEVPEQEAFEAAHEQSSAAQDQPSGLKNPRDDGNPRTAITQAQFLKVKAIFDDIDQEGVGKVTLKELLEYSVKNPIPVKVFMRMTLDTTGVVTLPELVRCYHPQVSLKEVRYAMEVFIPQLQAHWRERLSETSMSEIGEIFALFARRTGSVSLGDLAAVMEPNEHLAMNDLKAALGNTDADENYVLEQPEFENLLKDYYIQQQHSSTRHPTLEFLTAERRIQSVWPRMFPRMPNPENLLRPKDAAQSALPPLPGARKVLEGPVG</sequence>
<dbReference type="Gene3D" id="1.10.238.10">
    <property type="entry name" value="EF-hand"/>
    <property type="match status" value="1"/>
</dbReference>
<feature type="compositionally biased region" description="Low complexity" evidence="1">
    <location>
        <begin position="68"/>
        <end position="83"/>
    </location>
</feature>
<feature type="region of interest" description="Disordered" evidence="1">
    <location>
        <begin position="394"/>
        <end position="413"/>
    </location>
</feature>
<feature type="compositionally biased region" description="Basic and acidic residues" evidence="1">
    <location>
        <begin position="84"/>
        <end position="93"/>
    </location>
</feature>
<name>A0A7S4LMY7_9EUGL</name>
<protein>
    <recommendedName>
        <fullName evidence="3">EF-hand domain-containing protein</fullName>
    </recommendedName>
</protein>
<proteinExistence type="predicted"/>
<reference evidence="2" key="1">
    <citation type="submission" date="2021-01" db="EMBL/GenBank/DDBJ databases">
        <authorList>
            <person name="Corre E."/>
            <person name="Pelletier E."/>
            <person name="Niang G."/>
            <person name="Scheremetjew M."/>
            <person name="Finn R."/>
            <person name="Kale V."/>
            <person name="Holt S."/>
            <person name="Cochrane G."/>
            <person name="Meng A."/>
            <person name="Brown T."/>
            <person name="Cohen L."/>
        </authorList>
    </citation>
    <scope>NUCLEOTIDE SEQUENCE</scope>
    <source>
        <strain evidence="2">CCMP1594</strain>
    </source>
</reference>
<feature type="compositionally biased region" description="Low complexity" evidence="1">
    <location>
        <begin position="108"/>
        <end position="132"/>
    </location>
</feature>
<feature type="compositionally biased region" description="Basic and acidic residues" evidence="1">
    <location>
        <begin position="23"/>
        <end position="41"/>
    </location>
</feature>
<feature type="region of interest" description="Disordered" evidence="1">
    <location>
        <begin position="23"/>
        <end position="50"/>
    </location>
</feature>
<dbReference type="AlphaFoldDB" id="A0A7S4LMY7"/>
<feature type="region of interest" description="Disordered" evidence="1">
    <location>
        <begin position="68"/>
        <end position="185"/>
    </location>
</feature>
<evidence type="ECO:0008006" key="3">
    <source>
        <dbReference type="Google" id="ProtNLM"/>
    </source>
</evidence>
<accession>A0A7S4LMY7</accession>
<dbReference type="EMBL" id="HBJA01147410">
    <property type="protein sequence ID" value="CAE0839277.1"/>
    <property type="molecule type" value="Transcribed_RNA"/>
</dbReference>